<dbReference type="GO" id="GO:0009279">
    <property type="term" value="C:cell outer membrane"/>
    <property type="evidence" value="ECO:0007669"/>
    <property type="project" value="UniProtKB-SubCell"/>
</dbReference>
<accession>A0A1M5S8F4</accession>
<dbReference type="PROSITE" id="PS52016">
    <property type="entry name" value="TONB_DEPENDENT_REC_3"/>
    <property type="match status" value="1"/>
</dbReference>
<protein>
    <submittedName>
        <fullName evidence="13">TonB-linked SusC/RagA family outer membrane protein</fullName>
    </submittedName>
    <submittedName>
        <fullName evidence="14">TonB-linked outer membrane protein, SusC/RagA family</fullName>
    </submittedName>
</protein>
<dbReference type="SUPFAM" id="SSF56935">
    <property type="entry name" value="Porins"/>
    <property type="match status" value="1"/>
</dbReference>
<evidence type="ECO:0000256" key="7">
    <source>
        <dbReference type="ARBA" id="ARBA00023077"/>
    </source>
</evidence>
<keyword evidence="7 11" id="KW-0798">TonB box</keyword>
<evidence type="ECO:0000256" key="2">
    <source>
        <dbReference type="ARBA" id="ARBA00022448"/>
    </source>
</evidence>
<evidence type="ECO:0000313" key="13">
    <source>
        <dbReference type="EMBL" id="PRZ21250.1"/>
    </source>
</evidence>
<dbReference type="Proteomes" id="UP000237771">
    <property type="component" value="Unassembled WGS sequence"/>
</dbReference>
<dbReference type="GO" id="GO:0006826">
    <property type="term" value="P:iron ion transport"/>
    <property type="evidence" value="ECO:0007669"/>
    <property type="project" value="UniProtKB-KW"/>
</dbReference>
<dbReference type="InterPro" id="IPR023996">
    <property type="entry name" value="TonB-dep_OMP_SusC/RagA"/>
</dbReference>
<evidence type="ECO:0000313" key="14">
    <source>
        <dbReference type="EMBL" id="SHH34922.1"/>
    </source>
</evidence>
<dbReference type="Pfam" id="PF07660">
    <property type="entry name" value="STN"/>
    <property type="match status" value="1"/>
</dbReference>
<dbReference type="InterPro" id="IPR036942">
    <property type="entry name" value="Beta-barrel_TonB_sf"/>
</dbReference>
<evidence type="ECO:0000256" key="11">
    <source>
        <dbReference type="RuleBase" id="RU003357"/>
    </source>
</evidence>
<evidence type="ECO:0000256" key="5">
    <source>
        <dbReference type="ARBA" id="ARBA00022692"/>
    </source>
</evidence>
<dbReference type="InterPro" id="IPR023997">
    <property type="entry name" value="TonB-dep_OMP_SusC/RagA_CS"/>
</dbReference>
<keyword evidence="5 10" id="KW-0812">Transmembrane</keyword>
<dbReference type="InterPro" id="IPR011662">
    <property type="entry name" value="Secretin/TonB_short_N"/>
</dbReference>
<gene>
    <name evidence="13" type="ORF">BC624_109103</name>
    <name evidence="14" type="ORF">SAMN05443373_111103</name>
</gene>
<evidence type="ECO:0000256" key="4">
    <source>
        <dbReference type="ARBA" id="ARBA00022496"/>
    </source>
</evidence>
<keyword evidence="16" id="KW-1185">Reference proteome</keyword>
<dbReference type="Pfam" id="PF07715">
    <property type="entry name" value="Plug"/>
    <property type="match status" value="1"/>
</dbReference>
<comment type="subcellular location">
    <subcellularLocation>
        <location evidence="1 10">Cell outer membrane</location>
        <topology evidence="1 10">Multi-pass membrane protein</topology>
    </subcellularLocation>
</comment>
<evidence type="ECO:0000256" key="6">
    <source>
        <dbReference type="ARBA" id="ARBA00023004"/>
    </source>
</evidence>
<evidence type="ECO:0000256" key="8">
    <source>
        <dbReference type="ARBA" id="ARBA00023136"/>
    </source>
</evidence>
<keyword evidence="8 10" id="KW-0472">Membrane</keyword>
<sequence length="1217" mass="136591">MKKKRLITALWHSCGYNELWINMRRSFFLSLGLVLFVSASSYSQTKRVKLNLKSVSASKLFEEIRKQTNYSFFVNEANVGKIKSITIDKSNVTVKEVLQEVLANTNLTFTLVGDTIIIKNEETKVEPKKQQRKLTGKVIDANTGESLPGVTVVSKGFVRGEMTNANGEFSITVSETAEALVFSYVGYEKQEVRLNDQTDLTVRMMQDVEQLKDVVVTGYQIIDKRESTSAISSIEKKDMNIVNALTVDQMLEGKAAGLMVSNLSTTPGAAAKIRIRAGSTFTGNQSPLWVIDGVIYEDPVPLTADQINSFDNVNIIGNALTGINPDDIAKIDILKDASATAIYGTRAASGVIVITTKRGKEGKPVLSYSTGFSFVQPPAYSDFNLMNSKERIDVSREMYERNLGFTANYANVDRLGYEGALMNLWDGTFTSQQFQDKVSFLETLNTDWFGKLYRASVLKKHSLNASGGSKNARYYFSLGYDDQQGTERGVDLNRITALSNIDLDIRENVLLSFKFSGSVQNAKYNHSSINPFNEAYYTSRTIPIYDDNGEYFYQSKEIFRNSGTIKYGRYNILREMDNSERNVNNKDFNISAQLRWKFLDNFRFTSLASYRNTTNLNEQWITEDTYYVAKLRTYDKFEELVQNQVNGYATVPFGGVYTGGMVSQTSYLLRNQLNYSKSLTGGHVFNINFGQEVNSTKYWGAQGFTVPGYNHSQGRSFIALPVSGYENMISWLNTKGSNSVYPSITDRIQNSLSMFGIFNYVYDNRYVANFNVRSDGSNAFGQYQRYKFKPTWSASARWNIHNESFLSENNVFDELALRASYGIRGTMPNSNPYLIISNYGRNDVMYYPETTANLQTFPNANLRWEKTNTLNLGLNYSIFGGRISGALDYAYSKSTDLLISRPVSLVNGTGIQSYNAGSKDVSSFEFGIRTVNIKLEKFAWNTSFNFSHDVDRVLKGFEEGVSQSLTVNNYLSGNIYRSGFPTSGFFSYQFDGLNDKGLPTFKNLDMPNASREDHLKAALVYEGTRSPKFYGGFGSEFKYGNFSLSASFSYKLGYKTRLLSLYNGNQNLPLPYENMNSAFNDRWRQPGDEALTNIPAITNYDMRFVGSAGADGLNSVYVSNMGWTVPNGKNAWWMYDNSDARVVNGDHIRFQSVTLSYSVPSKVLAKAAVKSLTLGLQGSNLHAWAFDKKLNGQDPEQVSSLGMPSLATYSFSLNMSF</sequence>
<keyword evidence="9 10" id="KW-0998">Cell outer membrane</keyword>
<dbReference type="InterPro" id="IPR008969">
    <property type="entry name" value="CarboxyPept-like_regulatory"/>
</dbReference>
<evidence type="ECO:0000313" key="16">
    <source>
        <dbReference type="Proteomes" id="UP000237771"/>
    </source>
</evidence>
<feature type="domain" description="Secretin/TonB short N-terminal" evidence="12">
    <location>
        <begin position="70"/>
        <end position="121"/>
    </location>
</feature>
<dbReference type="SMART" id="SM00965">
    <property type="entry name" value="STN"/>
    <property type="match status" value="1"/>
</dbReference>
<dbReference type="InterPro" id="IPR012910">
    <property type="entry name" value="Plug_dom"/>
</dbReference>
<organism evidence="14 15">
    <name type="scientific">Flavobacterium granuli</name>
    <dbReference type="NCBI Taxonomy" id="280093"/>
    <lineage>
        <taxon>Bacteria</taxon>
        <taxon>Pseudomonadati</taxon>
        <taxon>Bacteroidota</taxon>
        <taxon>Flavobacteriia</taxon>
        <taxon>Flavobacteriales</taxon>
        <taxon>Flavobacteriaceae</taxon>
        <taxon>Flavobacterium</taxon>
    </lineage>
</organism>
<keyword evidence="2 10" id="KW-0813">Transport</keyword>
<dbReference type="OrthoDB" id="9768177at2"/>
<dbReference type="InterPro" id="IPR039426">
    <property type="entry name" value="TonB-dep_rcpt-like"/>
</dbReference>
<evidence type="ECO:0000256" key="3">
    <source>
        <dbReference type="ARBA" id="ARBA00022452"/>
    </source>
</evidence>
<dbReference type="NCBIfam" id="TIGR04056">
    <property type="entry name" value="OMP_RagA_SusC"/>
    <property type="match status" value="1"/>
</dbReference>
<evidence type="ECO:0000259" key="12">
    <source>
        <dbReference type="SMART" id="SM00965"/>
    </source>
</evidence>
<keyword evidence="6" id="KW-0408">Iron</keyword>
<dbReference type="Pfam" id="PF00593">
    <property type="entry name" value="TonB_dep_Rec_b-barrel"/>
    <property type="match status" value="1"/>
</dbReference>
<keyword evidence="3 10" id="KW-1134">Transmembrane beta strand</keyword>
<dbReference type="InterPro" id="IPR037066">
    <property type="entry name" value="Plug_dom_sf"/>
</dbReference>
<dbReference type="Gene3D" id="2.60.40.1120">
    <property type="entry name" value="Carboxypeptidase-like, regulatory domain"/>
    <property type="match status" value="1"/>
</dbReference>
<dbReference type="AlphaFoldDB" id="A0A1M5S8F4"/>
<keyword evidence="4" id="KW-0406">Ion transport</keyword>
<comment type="similarity">
    <text evidence="10 11">Belongs to the TonB-dependent receptor family.</text>
</comment>
<dbReference type="RefSeq" id="WP_072945240.1">
    <property type="nucleotide sequence ID" value="NZ_FQWO01000011.1"/>
</dbReference>
<evidence type="ECO:0000256" key="9">
    <source>
        <dbReference type="ARBA" id="ARBA00023237"/>
    </source>
</evidence>
<proteinExistence type="inferred from homology"/>
<dbReference type="Gene3D" id="2.40.170.20">
    <property type="entry name" value="TonB-dependent receptor, beta-barrel domain"/>
    <property type="match status" value="1"/>
</dbReference>
<dbReference type="SUPFAM" id="SSF49464">
    <property type="entry name" value="Carboxypeptidase regulatory domain-like"/>
    <property type="match status" value="1"/>
</dbReference>
<dbReference type="STRING" id="280093.SAMN05443373_111103"/>
<evidence type="ECO:0000256" key="10">
    <source>
        <dbReference type="PROSITE-ProRule" id="PRU01360"/>
    </source>
</evidence>
<name>A0A1M5S8F4_9FLAO</name>
<dbReference type="EMBL" id="FQWO01000011">
    <property type="protein sequence ID" value="SHH34922.1"/>
    <property type="molecule type" value="Genomic_DNA"/>
</dbReference>
<reference evidence="14" key="1">
    <citation type="submission" date="2016-11" db="EMBL/GenBank/DDBJ databases">
        <authorList>
            <person name="Jaros S."/>
            <person name="Januszkiewicz K."/>
            <person name="Wedrychowicz H."/>
        </authorList>
    </citation>
    <scope>NUCLEOTIDE SEQUENCE [LARGE SCALE GENOMIC DNA]</scope>
    <source>
        <strain evidence="14">DSM 19729</strain>
    </source>
</reference>
<dbReference type="Pfam" id="PF13715">
    <property type="entry name" value="CarbopepD_reg_2"/>
    <property type="match status" value="1"/>
</dbReference>
<dbReference type="InterPro" id="IPR000531">
    <property type="entry name" value="Beta-barrel_TonB"/>
</dbReference>
<evidence type="ECO:0000313" key="15">
    <source>
        <dbReference type="Proteomes" id="UP000184384"/>
    </source>
</evidence>
<dbReference type="Gene3D" id="2.170.130.10">
    <property type="entry name" value="TonB-dependent receptor, plug domain"/>
    <property type="match status" value="1"/>
</dbReference>
<evidence type="ECO:0000256" key="1">
    <source>
        <dbReference type="ARBA" id="ARBA00004571"/>
    </source>
</evidence>
<keyword evidence="4" id="KW-0410">Iron transport</keyword>
<dbReference type="NCBIfam" id="TIGR04057">
    <property type="entry name" value="SusC_RagA_signa"/>
    <property type="match status" value="1"/>
</dbReference>
<dbReference type="EMBL" id="PVUB01000009">
    <property type="protein sequence ID" value="PRZ21250.1"/>
    <property type="molecule type" value="Genomic_DNA"/>
</dbReference>
<reference evidence="15" key="2">
    <citation type="submission" date="2016-11" db="EMBL/GenBank/DDBJ databases">
        <authorList>
            <person name="Varghese N."/>
            <person name="Submissions S."/>
        </authorList>
    </citation>
    <scope>NUCLEOTIDE SEQUENCE [LARGE SCALE GENOMIC DNA]</scope>
    <source>
        <strain evidence="15">DSM 19729</strain>
    </source>
</reference>
<dbReference type="Proteomes" id="UP000184384">
    <property type="component" value="Unassembled WGS sequence"/>
</dbReference>
<reference evidence="13 16" key="3">
    <citation type="submission" date="2018-03" db="EMBL/GenBank/DDBJ databases">
        <title>Genomic Encyclopedia of Archaeal and Bacterial Type Strains, Phase II (KMG-II): from individual species to whole genera.</title>
        <authorList>
            <person name="Goeker M."/>
        </authorList>
    </citation>
    <scope>NUCLEOTIDE SEQUENCE [LARGE SCALE GENOMIC DNA]</scope>
    <source>
        <strain evidence="13 16">DSM 17797</strain>
    </source>
</reference>